<reference evidence="1 2" key="1">
    <citation type="submission" date="2018-10" db="EMBL/GenBank/DDBJ databases">
        <title>Robbsia sp. DHC34, isolated from soil.</title>
        <authorList>
            <person name="Gao Z.-H."/>
            <person name="Qiu L.-H."/>
        </authorList>
    </citation>
    <scope>NUCLEOTIDE SEQUENCE [LARGE SCALE GENOMIC DNA]</scope>
    <source>
        <strain evidence="1 2">DHC34</strain>
    </source>
</reference>
<dbReference type="AlphaFoldDB" id="A0A494XG05"/>
<dbReference type="EMBL" id="RBZU01000013">
    <property type="protein sequence ID" value="RKP47069.1"/>
    <property type="molecule type" value="Genomic_DNA"/>
</dbReference>
<evidence type="ECO:0000313" key="1">
    <source>
        <dbReference type="EMBL" id="RKP47069.1"/>
    </source>
</evidence>
<sequence>MQTQRWTRVSEVDVGGSNGMMWVPAVDIMTVGRIYRIQVLPDGHRQQRWFPDGVPAAGCTADGAPTLSRNGSPLVMPELAVGALIGRIGGSTADDVVDKERMFVFSIGQYCVFQVPEVPKAGALFLTGNEARAFVNLFKGTLKVSIEQAL</sequence>
<evidence type="ECO:0000313" key="2">
    <source>
        <dbReference type="Proteomes" id="UP000270342"/>
    </source>
</evidence>
<accession>A0A494XG05</accession>
<gene>
    <name evidence="1" type="ORF">D7S86_23230</name>
</gene>
<keyword evidence="2" id="KW-1185">Reference proteome</keyword>
<dbReference type="Proteomes" id="UP000270342">
    <property type="component" value="Unassembled WGS sequence"/>
</dbReference>
<proteinExistence type="predicted"/>
<comment type="caution">
    <text evidence="1">The sequence shown here is derived from an EMBL/GenBank/DDBJ whole genome shotgun (WGS) entry which is preliminary data.</text>
</comment>
<name>A0A494XG05_9BURK</name>
<dbReference type="Gene3D" id="2.60.120.430">
    <property type="entry name" value="Galactose-binding lectin"/>
    <property type="match status" value="1"/>
</dbReference>
<protein>
    <submittedName>
        <fullName evidence="1">Uncharacterized protein</fullName>
    </submittedName>
</protein>
<organism evidence="1 2">
    <name type="scientific">Pararobbsia silviterrae</name>
    <dbReference type="NCBI Taxonomy" id="1792498"/>
    <lineage>
        <taxon>Bacteria</taxon>
        <taxon>Pseudomonadati</taxon>
        <taxon>Pseudomonadota</taxon>
        <taxon>Betaproteobacteria</taxon>
        <taxon>Burkholderiales</taxon>
        <taxon>Burkholderiaceae</taxon>
        <taxon>Pararobbsia</taxon>
    </lineage>
</organism>